<dbReference type="AlphaFoldDB" id="A0AAV4S5A9"/>
<protein>
    <submittedName>
        <fullName evidence="1">Uncharacterized protein</fullName>
    </submittedName>
</protein>
<gene>
    <name evidence="1" type="ORF">CDAR_497471</name>
</gene>
<organism evidence="1 2">
    <name type="scientific">Caerostris darwini</name>
    <dbReference type="NCBI Taxonomy" id="1538125"/>
    <lineage>
        <taxon>Eukaryota</taxon>
        <taxon>Metazoa</taxon>
        <taxon>Ecdysozoa</taxon>
        <taxon>Arthropoda</taxon>
        <taxon>Chelicerata</taxon>
        <taxon>Arachnida</taxon>
        <taxon>Araneae</taxon>
        <taxon>Araneomorphae</taxon>
        <taxon>Entelegynae</taxon>
        <taxon>Araneoidea</taxon>
        <taxon>Araneidae</taxon>
        <taxon>Caerostris</taxon>
    </lineage>
</organism>
<accession>A0AAV4S5A9</accession>
<dbReference type="Proteomes" id="UP001054837">
    <property type="component" value="Unassembled WGS sequence"/>
</dbReference>
<evidence type="ECO:0000313" key="1">
    <source>
        <dbReference type="EMBL" id="GIY27582.1"/>
    </source>
</evidence>
<proteinExistence type="predicted"/>
<name>A0AAV4S5A9_9ARAC</name>
<sequence length="114" mass="12972">MINIEETFTIHFSGTLTNIYSRLPANPSISRHSKADDEYFERRIFIRTFLSRFLFKIQDAASRTQHVYEDSAKEKKMLIPASESGMASNVALIAEKESNYTNEAGRHGAPSLQE</sequence>
<comment type="caution">
    <text evidence="1">The sequence shown here is derived from an EMBL/GenBank/DDBJ whole genome shotgun (WGS) entry which is preliminary data.</text>
</comment>
<evidence type="ECO:0000313" key="2">
    <source>
        <dbReference type="Proteomes" id="UP001054837"/>
    </source>
</evidence>
<keyword evidence="2" id="KW-1185">Reference proteome</keyword>
<reference evidence="1 2" key="1">
    <citation type="submission" date="2021-06" db="EMBL/GenBank/DDBJ databases">
        <title>Caerostris darwini draft genome.</title>
        <authorList>
            <person name="Kono N."/>
            <person name="Arakawa K."/>
        </authorList>
    </citation>
    <scope>NUCLEOTIDE SEQUENCE [LARGE SCALE GENOMIC DNA]</scope>
</reference>
<dbReference type="EMBL" id="BPLQ01007064">
    <property type="protein sequence ID" value="GIY27582.1"/>
    <property type="molecule type" value="Genomic_DNA"/>
</dbReference>